<accession>A0A431EB80</accession>
<dbReference type="EMBL" id="PRBV01000015">
    <property type="protein sequence ID" value="RTJ78280.1"/>
    <property type="molecule type" value="Genomic_DNA"/>
</dbReference>
<comment type="caution">
    <text evidence="1">The sequence shown here is derived from an EMBL/GenBank/DDBJ whole genome shotgun (WGS) entry which is preliminary data.</text>
</comment>
<name>A0A431EB80_CAMJU</name>
<evidence type="ECO:0000313" key="2">
    <source>
        <dbReference type="Proteomes" id="UP000288507"/>
    </source>
</evidence>
<gene>
    <name evidence="1" type="ORF">C3H57_08800</name>
</gene>
<dbReference type="RefSeq" id="WP_126232490.1">
    <property type="nucleotide sequence ID" value="NZ_PRAF01000011.1"/>
</dbReference>
<reference evidence="1 2" key="1">
    <citation type="journal article" date="2019" name="Appl. Environ. Microbiol.">
        <title>Population genetics and characterization of Campylobacter jejuni isolates in western jackdaws and game birds in Finland.</title>
        <authorList>
            <person name="Kovanen S."/>
            <person name="Rossi M."/>
            <person name="Pohja-Mykra M."/>
            <person name="Nieminen T."/>
            <person name="Raunio-Saarnisto M."/>
            <person name="Sauvala M."/>
            <person name="Fredriksson-Ahomaa M."/>
            <person name="Hanninen M.L."/>
            <person name="Kivisto R."/>
        </authorList>
    </citation>
    <scope>NUCLEOTIDE SEQUENCE [LARGE SCALE GENOMIC DNA]</scope>
    <source>
        <strain evidence="1 2">CB313</strain>
    </source>
</reference>
<evidence type="ECO:0000313" key="1">
    <source>
        <dbReference type="EMBL" id="RTJ78280.1"/>
    </source>
</evidence>
<proteinExistence type="predicted"/>
<protein>
    <submittedName>
        <fullName evidence="1">Uncharacterized protein</fullName>
    </submittedName>
</protein>
<dbReference type="Proteomes" id="UP000288507">
    <property type="component" value="Unassembled WGS sequence"/>
</dbReference>
<sequence>MPIYDILQFYGIRGARVGAADYQCNIKDKKIVCDIKNFFVGDEIFILAYTENLRIIYSNFKEDFGKINVYAKDIQIGNILKNTLNKHQKNNNFIKLALQKYSLNYEGKIQGAKFNSQLNIVSKDLEFNANLNNISQKEFENVFKHVKECGFGIFISSTFEILKKYKKELHCKSQICREIEKDFYFM</sequence>
<dbReference type="AlphaFoldDB" id="A0A431EB80"/>
<organism evidence="1 2">
    <name type="scientific">Campylobacter jejuni</name>
    <dbReference type="NCBI Taxonomy" id="197"/>
    <lineage>
        <taxon>Bacteria</taxon>
        <taxon>Pseudomonadati</taxon>
        <taxon>Campylobacterota</taxon>
        <taxon>Epsilonproteobacteria</taxon>
        <taxon>Campylobacterales</taxon>
        <taxon>Campylobacteraceae</taxon>
        <taxon>Campylobacter</taxon>
    </lineage>
</organism>